<name>A0A8J6CJ40_9ROSI</name>
<organism evidence="6 7">
    <name type="scientific">Gossypium anomalum</name>
    <dbReference type="NCBI Taxonomy" id="47600"/>
    <lineage>
        <taxon>Eukaryota</taxon>
        <taxon>Viridiplantae</taxon>
        <taxon>Streptophyta</taxon>
        <taxon>Embryophyta</taxon>
        <taxon>Tracheophyta</taxon>
        <taxon>Spermatophyta</taxon>
        <taxon>Magnoliopsida</taxon>
        <taxon>eudicotyledons</taxon>
        <taxon>Gunneridae</taxon>
        <taxon>Pentapetalae</taxon>
        <taxon>rosids</taxon>
        <taxon>malvids</taxon>
        <taxon>Malvales</taxon>
        <taxon>Malvaceae</taxon>
        <taxon>Malvoideae</taxon>
        <taxon>Gossypium</taxon>
    </lineage>
</organism>
<proteinExistence type="predicted"/>
<evidence type="ECO:0000259" key="5">
    <source>
        <dbReference type="Pfam" id="PF01095"/>
    </source>
</evidence>
<dbReference type="Gene3D" id="2.160.20.10">
    <property type="entry name" value="Single-stranded right-handed beta-helix, Pectin lyase-like"/>
    <property type="match status" value="1"/>
</dbReference>
<dbReference type="OrthoDB" id="2019149at2759"/>
<keyword evidence="2" id="KW-0378">Hydrolase</keyword>
<evidence type="ECO:0000256" key="3">
    <source>
        <dbReference type="ARBA" id="ARBA00023085"/>
    </source>
</evidence>
<keyword evidence="4" id="KW-1133">Transmembrane helix</keyword>
<dbReference type="SUPFAM" id="SSF51126">
    <property type="entry name" value="Pectin lyase-like"/>
    <property type="match status" value="1"/>
</dbReference>
<dbReference type="Pfam" id="PF01095">
    <property type="entry name" value="Pectinesterase"/>
    <property type="match status" value="2"/>
</dbReference>
<comment type="pathway">
    <text evidence="1">Glycan metabolism; pectin degradation; 2-dehydro-3-deoxy-D-gluconate from pectin: step 1/5.</text>
</comment>
<protein>
    <recommendedName>
        <fullName evidence="5">Pectinesterase catalytic domain-containing protein</fullName>
    </recommendedName>
</protein>
<dbReference type="AlphaFoldDB" id="A0A8J6CJ40"/>
<accession>A0A8J6CJ40</accession>
<feature type="transmembrane region" description="Helical" evidence="4">
    <location>
        <begin position="12"/>
        <end position="35"/>
    </location>
</feature>
<dbReference type="GO" id="GO:0042545">
    <property type="term" value="P:cell wall modification"/>
    <property type="evidence" value="ECO:0007669"/>
    <property type="project" value="InterPro"/>
</dbReference>
<sequence>MSRKVINIAVSIILVVGVIIGVASICLTFAHLLIIRNLARRLSAMSIVLFLNSSLRRLSWQLRRQSRSSSTILTPYSSSKEQQPHKDLNITNSCRLLFVEKNRYPSWFLAKDRHLLAKIDNSNLKPNWPNKDNWCNLVVALKNSNIQYVIYIKGRIYDEYITVNKQYTNTIMYGDGPRKTIVTSHKGVKNGGGITNLQTATSFAIGNGSLTNLWDSKTLLTKALQRQVQNHDLFGKAMKEILCNYYHGIHIGTYKVKYKETLYHVEYNNCGSSANLNGKVNWKGYHKIDKTTAMKFTI</sequence>
<dbReference type="GO" id="GO:0030599">
    <property type="term" value="F:pectinesterase activity"/>
    <property type="evidence" value="ECO:0007669"/>
    <property type="project" value="InterPro"/>
</dbReference>
<keyword evidence="4" id="KW-0812">Transmembrane</keyword>
<evidence type="ECO:0000313" key="7">
    <source>
        <dbReference type="Proteomes" id="UP000701853"/>
    </source>
</evidence>
<evidence type="ECO:0000256" key="1">
    <source>
        <dbReference type="ARBA" id="ARBA00005184"/>
    </source>
</evidence>
<dbReference type="UniPathway" id="UPA00545">
    <property type="reaction ID" value="UER00823"/>
</dbReference>
<evidence type="ECO:0000256" key="2">
    <source>
        <dbReference type="ARBA" id="ARBA00022801"/>
    </source>
</evidence>
<dbReference type="InterPro" id="IPR000070">
    <property type="entry name" value="Pectinesterase_cat"/>
</dbReference>
<dbReference type="InterPro" id="IPR011050">
    <property type="entry name" value="Pectin_lyase_fold/virulence"/>
</dbReference>
<dbReference type="GO" id="GO:0045490">
    <property type="term" value="P:pectin catabolic process"/>
    <property type="evidence" value="ECO:0007669"/>
    <property type="project" value="UniProtKB-UniPathway"/>
</dbReference>
<dbReference type="Proteomes" id="UP000701853">
    <property type="component" value="Chromosome 13"/>
</dbReference>
<evidence type="ECO:0000313" key="6">
    <source>
        <dbReference type="EMBL" id="KAG8472040.1"/>
    </source>
</evidence>
<comment type="caution">
    <text evidence="6">The sequence shown here is derived from an EMBL/GenBank/DDBJ whole genome shotgun (WGS) entry which is preliminary data.</text>
</comment>
<keyword evidence="3" id="KW-0063">Aspartyl esterase</keyword>
<dbReference type="PANTHER" id="PTHR31707">
    <property type="entry name" value="PECTINESTERASE"/>
    <property type="match status" value="1"/>
</dbReference>
<reference evidence="6 7" key="1">
    <citation type="journal article" date="2021" name="bioRxiv">
        <title>The Gossypium anomalum genome as a resource for cotton improvement and evolutionary analysis of hybrid incompatibility.</title>
        <authorList>
            <person name="Grover C.E."/>
            <person name="Yuan D."/>
            <person name="Arick M.A."/>
            <person name="Miller E.R."/>
            <person name="Hu G."/>
            <person name="Peterson D.G."/>
            <person name="Wendel J.F."/>
            <person name="Udall J.A."/>
        </authorList>
    </citation>
    <scope>NUCLEOTIDE SEQUENCE [LARGE SCALE GENOMIC DNA]</scope>
    <source>
        <strain evidence="6">JFW-Udall</strain>
        <tissue evidence="6">Leaf</tissue>
    </source>
</reference>
<feature type="domain" description="Pectinesterase catalytic" evidence="5">
    <location>
        <begin position="140"/>
        <end position="209"/>
    </location>
</feature>
<keyword evidence="7" id="KW-1185">Reference proteome</keyword>
<gene>
    <name evidence="6" type="ORF">CXB51_037011</name>
</gene>
<evidence type="ECO:0000256" key="4">
    <source>
        <dbReference type="SAM" id="Phobius"/>
    </source>
</evidence>
<dbReference type="EMBL" id="JAHUZN010000013">
    <property type="protein sequence ID" value="KAG8472040.1"/>
    <property type="molecule type" value="Genomic_DNA"/>
</dbReference>
<dbReference type="InterPro" id="IPR012334">
    <property type="entry name" value="Pectin_lyas_fold"/>
</dbReference>
<feature type="domain" description="Pectinesterase catalytic" evidence="5">
    <location>
        <begin position="260"/>
        <end position="297"/>
    </location>
</feature>
<keyword evidence="4" id="KW-0472">Membrane</keyword>